<dbReference type="Proteomes" id="UP000019666">
    <property type="component" value="Unassembled WGS sequence"/>
</dbReference>
<dbReference type="PANTHER" id="PTHR43044">
    <property type="match status" value="1"/>
</dbReference>
<dbReference type="STRING" id="442562.Rumeso_04534"/>
<reference evidence="2 3" key="1">
    <citation type="submission" date="2013-02" db="EMBL/GenBank/DDBJ databases">
        <authorList>
            <person name="Fiebig A."/>
            <person name="Goeker M."/>
            <person name="Klenk H.-P.P."/>
        </authorList>
    </citation>
    <scope>NUCLEOTIDE SEQUENCE [LARGE SCALE GENOMIC DNA]</scope>
    <source>
        <strain evidence="2 3">DSM 19309</strain>
    </source>
</reference>
<evidence type="ECO:0000256" key="1">
    <source>
        <dbReference type="SAM" id="Phobius"/>
    </source>
</evidence>
<evidence type="ECO:0000313" key="3">
    <source>
        <dbReference type="Proteomes" id="UP000019666"/>
    </source>
</evidence>
<dbReference type="PANTHER" id="PTHR43044:SF1">
    <property type="entry name" value="QUINOL:CYTOCHROME C OXIDOREDUCTASE QUINONE-BINDING SUBUNIT 2"/>
    <property type="match status" value="1"/>
</dbReference>
<feature type="transmembrane region" description="Helical" evidence="1">
    <location>
        <begin position="186"/>
        <end position="205"/>
    </location>
</feature>
<feature type="transmembrane region" description="Helical" evidence="1">
    <location>
        <begin position="29"/>
        <end position="54"/>
    </location>
</feature>
<comment type="caution">
    <text evidence="2">The sequence shown here is derived from an EMBL/GenBank/DDBJ whole genome shotgun (WGS) entry which is preliminary data.</text>
</comment>
<keyword evidence="3" id="KW-1185">Reference proteome</keyword>
<feature type="transmembrane region" description="Helical" evidence="1">
    <location>
        <begin position="147"/>
        <end position="166"/>
    </location>
</feature>
<name>A0A017HHF7_9RHOB</name>
<dbReference type="RefSeq" id="WP_037278439.1">
    <property type="nucleotide sequence ID" value="NZ_KK088555.1"/>
</dbReference>
<feature type="transmembrane region" description="Helical" evidence="1">
    <location>
        <begin position="66"/>
        <end position="92"/>
    </location>
</feature>
<feature type="transmembrane region" description="Helical" evidence="1">
    <location>
        <begin position="321"/>
        <end position="340"/>
    </location>
</feature>
<keyword evidence="1" id="KW-1133">Transmembrane helix</keyword>
<keyword evidence="1" id="KW-0472">Membrane</keyword>
<sequence>MSRGLLLCAALGAVLTVLAALVAPGALARGWLAGALLVLGLGLGAIWLLLIFALTGGRWGEGARPLLHGMLLLVQLGLLALLPLLLVLPALFPWTAPAETLPETVRHKLAYLNVPFLLLRAAACAVVWLGLLPFVRRWTQPGVRAPGGGVSVALILHTLAVSVLSVDWMMSLEPDFVSTIYPMIEASAEATGALALALLLAALAAPVERMPGGEKDEPLGEDLANLLFGFLMAWGYMAFMQYLIVWAADLPDEIGWYLRRNDGGWELVVWLMLALHLVPGAALMWPRLKKTRPGLIALAALILAGHAVDVVWRIAPAGPGPGWAALGPVLLLGALGGALLTGRGLPRRRAAHAG</sequence>
<feature type="transmembrane region" description="Helical" evidence="1">
    <location>
        <begin position="226"/>
        <end position="247"/>
    </location>
</feature>
<feature type="transmembrane region" description="Helical" evidence="1">
    <location>
        <begin position="267"/>
        <end position="288"/>
    </location>
</feature>
<accession>A0A017HHF7</accession>
<feature type="transmembrane region" description="Helical" evidence="1">
    <location>
        <begin position="112"/>
        <end position="135"/>
    </location>
</feature>
<proteinExistence type="predicted"/>
<feature type="transmembrane region" description="Helical" evidence="1">
    <location>
        <begin position="295"/>
        <end position="315"/>
    </location>
</feature>
<dbReference type="HOGENOM" id="CLU_042661_0_0_5"/>
<gene>
    <name evidence="2" type="ORF">Rumeso_04534</name>
</gene>
<keyword evidence="1" id="KW-0812">Transmembrane</keyword>
<dbReference type="OrthoDB" id="140980at2"/>
<dbReference type="EMBL" id="AOSK01000127">
    <property type="protein sequence ID" value="EYD73937.1"/>
    <property type="molecule type" value="Genomic_DNA"/>
</dbReference>
<dbReference type="AlphaFoldDB" id="A0A017HHF7"/>
<protein>
    <submittedName>
        <fullName evidence="2">Uncharacterized protein</fullName>
    </submittedName>
</protein>
<organism evidence="2 3">
    <name type="scientific">Rubellimicrobium mesophilum DSM 19309</name>
    <dbReference type="NCBI Taxonomy" id="442562"/>
    <lineage>
        <taxon>Bacteria</taxon>
        <taxon>Pseudomonadati</taxon>
        <taxon>Pseudomonadota</taxon>
        <taxon>Alphaproteobacteria</taxon>
        <taxon>Rhodobacterales</taxon>
        <taxon>Roseobacteraceae</taxon>
        <taxon>Rubellimicrobium</taxon>
    </lineage>
</organism>
<evidence type="ECO:0000313" key="2">
    <source>
        <dbReference type="EMBL" id="EYD73937.1"/>
    </source>
</evidence>